<gene>
    <name evidence="1" type="ORF">S03H2_15327</name>
</gene>
<dbReference type="EMBL" id="BARU01007787">
    <property type="protein sequence ID" value="GAH32791.1"/>
    <property type="molecule type" value="Genomic_DNA"/>
</dbReference>
<organism evidence="1">
    <name type="scientific">marine sediment metagenome</name>
    <dbReference type="NCBI Taxonomy" id="412755"/>
    <lineage>
        <taxon>unclassified sequences</taxon>
        <taxon>metagenomes</taxon>
        <taxon>ecological metagenomes</taxon>
    </lineage>
</organism>
<dbReference type="AlphaFoldDB" id="X1EHI1"/>
<reference evidence="1" key="1">
    <citation type="journal article" date="2014" name="Front. Microbiol.">
        <title>High frequency of phylogenetically diverse reductive dehalogenase-homologous genes in deep subseafloor sedimentary metagenomes.</title>
        <authorList>
            <person name="Kawai M."/>
            <person name="Futagami T."/>
            <person name="Toyoda A."/>
            <person name="Takaki Y."/>
            <person name="Nishi S."/>
            <person name="Hori S."/>
            <person name="Arai W."/>
            <person name="Tsubouchi T."/>
            <person name="Morono Y."/>
            <person name="Uchiyama I."/>
            <person name="Ito T."/>
            <person name="Fujiyama A."/>
            <person name="Inagaki F."/>
            <person name="Takami H."/>
        </authorList>
    </citation>
    <scope>NUCLEOTIDE SEQUENCE</scope>
    <source>
        <strain evidence="1">Expedition CK06-06</strain>
    </source>
</reference>
<sequence length="64" mass="7089">GLNSPFERFRVLGSEVQGSSPLLAGEVYQPQEGHQFDQKRNFVVSFELHGVGYKVEGAGRMHAI</sequence>
<comment type="caution">
    <text evidence="1">The sequence shown here is derived from an EMBL/GenBank/DDBJ whole genome shotgun (WGS) entry which is preliminary data.</text>
</comment>
<proteinExistence type="predicted"/>
<feature type="non-terminal residue" evidence="1">
    <location>
        <position position="1"/>
    </location>
</feature>
<name>X1EHI1_9ZZZZ</name>
<accession>X1EHI1</accession>
<evidence type="ECO:0000313" key="1">
    <source>
        <dbReference type="EMBL" id="GAH32791.1"/>
    </source>
</evidence>
<protein>
    <submittedName>
        <fullName evidence="1">Uncharacterized protein</fullName>
    </submittedName>
</protein>